<evidence type="ECO:0000313" key="3">
    <source>
        <dbReference type="Proteomes" id="UP000184420"/>
    </source>
</evidence>
<dbReference type="Pfam" id="PF00144">
    <property type="entry name" value="Beta-lactamase"/>
    <property type="match status" value="1"/>
</dbReference>
<dbReference type="Gene3D" id="3.40.710.10">
    <property type="entry name" value="DD-peptidase/beta-lactamase superfamily"/>
    <property type="match status" value="1"/>
</dbReference>
<feature type="domain" description="Beta-lactamase-related" evidence="1">
    <location>
        <begin position="21"/>
        <end position="348"/>
    </location>
</feature>
<gene>
    <name evidence="2" type="ORF">SAMN05444266_10531</name>
</gene>
<dbReference type="PANTHER" id="PTHR46825:SF7">
    <property type="entry name" value="D-ALANYL-D-ALANINE CARBOXYPEPTIDASE"/>
    <property type="match status" value="1"/>
</dbReference>
<dbReference type="Proteomes" id="UP000184420">
    <property type="component" value="Unassembled WGS sequence"/>
</dbReference>
<dbReference type="EMBL" id="FRBL01000005">
    <property type="protein sequence ID" value="SHL79965.1"/>
    <property type="molecule type" value="Genomic_DNA"/>
</dbReference>
<organism evidence="2 3">
    <name type="scientific">Chitinophaga jiangningensis</name>
    <dbReference type="NCBI Taxonomy" id="1419482"/>
    <lineage>
        <taxon>Bacteria</taxon>
        <taxon>Pseudomonadati</taxon>
        <taxon>Bacteroidota</taxon>
        <taxon>Chitinophagia</taxon>
        <taxon>Chitinophagales</taxon>
        <taxon>Chitinophagaceae</taxon>
        <taxon>Chitinophaga</taxon>
    </lineage>
</organism>
<dbReference type="InterPro" id="IPR012338">
    <property type="entry name" value="Beta-lactam/transpept-like"/>
</dbReference>
<proteinExistence type="predicted"/>
<protein>
    <submittedName>
        <fullName evidence="2">CubicO group peptidase, beta-lactamase class C family</fullName>
    </submittedName>
</protein>
<dbReference type="InterPro" id="IPR001466">
    <property type="entry name" value="Beta-lactam-related"/>
</dbReference>
<name>A0A1M7DKH1_9BACT</name>
<dbReference type="RefSeq" id="WP_073081494.1">
    <property type="nucleotide sequence ID" value="NZ_FRBL01000005.1"/>
</dbReference>
<dbReference type="AlphaFoldDB" id="A0A1M7DKH1"/>
<reference evidence="2 3" key="1">
    <citation type="submission" date="2016-11" db="EMBL/GenBank/DDBJ databases">
        <authorList>
            <person name="Jaros S."/>
            <person name="Januszkiewicz K."/>
            <person name="Wedrychowicz H."/>
        </authorList>
    </citation>
    <scope>NUCLEOTIDE SEQUENCE [LARGE SCALE GENOMIC DNA]</scope>
    <source>
        <strain evidence="2 3">DSM 27406</strain>
    </source>
</reference>
<keyword evidence="3" id="KW-1185">Reference proteome</keyword>
<accession>A0A1M7DKH1</accession>
<evidence type="ECO:0000313" key="2">
    <source>
        <dbReference type="EMBL" id="SHL79965.1"/>
    </source>
</evidence>
<dbReference type="STRING" id="1419482.SAMN05444266_10531"/>
<sequence>MHISSLLLYILPFLQSIPQVDKPVQQFMQQYHVPGMAVAITYHGKLVYAKGYGYADTTTKETVTTQHLFRIASVSKTITATAIFKLAEEHKLTMDQKVFGATGILGNEYTPANANPNLFKITVKQLLQHTSGGWPNDTRDPMFRYLQLDANTLLKRILQEDTLRYTPGEMYMYSNFGYCILGRVIEKISGVPYEEYVRTHVLQPAGIKDMQTGGNTISQKKNNEVTYYGQNGENPYIHNISRMDSHGGWIANVTDLARLLVVIDGFEDTADILSKPFLTEMTTGSTANAGYASGWAVNMYRNWWHAGSLPGTASEIVRTAKGFNWVILCNTRTDKAFFNDLDGLIWKAVNNKKTVWPTADLFLSL</sequence>
<dbReference type="InterPro" id="IPR050491">
    <property type="entry name" value="AmpC-like"/>
</dbReference>
<dbReference type="SUPFAM" id="SSF56601">
    <property type="entry name" value="beta-lactamase/transpeptidase-like"/>
    <property type="match status" value="1"/>
</dbReference>
<dbReference type="OrthoDB" id="9793489at2"/>
<dbReference type="PANTHER" id="PTHR46825">
    <property type="entry name" value="D-ALANYL-D-ALANINE-CARBOXYPEPTIDASE/ENDOPEPTIDASE AMPH"/>
    <property type="match status" value="1"/>
</dbReference>
<evidence type="ECO:0000259" key="1">
    <source>
        <dbReference type="Pfam" id="PF00144"/>
    </source>
</evidence>